<evidence type="ECO:0000313" key="3">
    <source>
        <dbReference type="Proteomes" id="UP000030416"/>
    </source>
</evidence>
<dbReference type="Proteomes" id="UP000030416">
    <property type="component" value="Unassembled WGS sequence"/>
</dbReference>
<keyword evidence="3" id="KW-1185">Reference proteome</keyword>
<dbReference type="GO" id="GO:0005886">
    <property type="term" value="C:plasma membrane"/>
    <property type="evidence" value="ECO:0007669"/>
    <property type="project" value="InterPro"/>
</dbReference>
<dbReference type="AlphaFoldDB" id="A0A0A3IV19"/>
<dbReference type="InterPro" id="IPR012651">
    <property type="entry name" value="Thia_Transptr_ThiT"/>
</dbReference>
<keyword evidence="1" id="KW-1133">Transmembrane helix</keyword>
<feature type="transmembrane region" description="Helical" evidence="1">
    <location>
        <begin position="83"/>
        <end position="100"/>
    </location>
</feature>
<feature type="transmembrane region" description="Helical" evidence="1">
    <location>
        <begin position="159"/>
        <end position="182"/>
    </location>
</feature>
<proteinExistence type="predicted"/>
<feature type="transmembrane region" description="Helical" evidence="1">
    <location>
        <begin position="7"/>
        <end position="27"/>
    </location>
</feature>
<evidence type="ECO:0000256" key="1">
    <source>
        <dbReference type="SAM" id="Phobius"/>
    </source>
</evidence>
<keyword evidence="1" id="KW-0472">Membrane</keyword>
<reference evidence="2 3" key="1">
    <citation type="submission" date="2014-02" db="EMBL/GenBank/DDBJ databases">
        <title>Draft genome sequence of Lysinibacillus manganicus DSM 26584T.</title>
        <authorList>
            <person name="Zhang F."/>
            <person name="Wang G."/>
            <person name="Zhang L."/>
        </authorList>
    </citation>
    <scope>NUCLEOTIDE SEQUENCE [LARGE SCALE GENOMIC DNA]</scope>
    <source>
        <strain evidence="2 3">DSM 26584</strain>
    </source>
</reference>
<keyword evidence="1" id="KW-0812">Transmembrane</keyword>
<dbReference type="EMBL" id="JPVN01000010">
    <property type="protein sequence ID" value="KGR78677.1"/>
    <property type="molecule type" value="Genomic_DNA"/>
</dbReference>
<feature type="transmembrane region" description="Helical" evidence="1">
    <location>
        <begin position="33"/>
        <end position="52"/>
    </location>
</feature>
<gene>
    <name evidence="2" type="ORF">CD29_09880</name>
</gene>
<dbReference type="Gene3D" id="1.10.1760.20">
    <property type="match status" value="1"/>
</dbReference>
<dbReference type="STRING" id="1384049.CD29_09880"/>
<dbReference type="Pfam" id="PF09515">
    <property type="entry name" value="Thia_YuaJ"/>
    <property type="match status" value="1"/>
</dbReference>
<organism evidence="2 3">
    <name type="scientific">Ureibacillus manganicus DSM 26584</name>
    <dbReference type="NCBI Taxonomy" id="1384049"/>
    <lineage>
        <taxon>Bacteria</taxon>
        <taxon>Bacillati</taxon>
        <taxon>Bacillota</taxon>
        <taxon>Bacilli</taxon>
        <taxon>Bacillales</taxon>
        <taxon>Caryophanaceae</taxon>
        <taxon>Ureibacillus</taxon>
    </lineage>
</organism>
<feature type="transmembrane region" description="Helical" evidence="1">
    <location>
        <begin position="59"/>
        <end position="77"/>
    </location>
</feature>
<sequence length="186" mass="20277">MNKLRLLMLVEIAIFVAVGLVLDKISFSLWPQGGSISFVMLPILIMAVRWGLVAGLTTGLLIGVLQMALGAYILHWAQALLDYVIAFTVVGLAGLFRYQIIEAAKSLNKKKLSIYIVLGIVIGGLLRFAAHSLAGAIFFYEYAGDQNVWIYTLSYNSSYMIPAIILTAIVGSFIFTSAPRLLKTAS</sequence>
<feature type="transmembrane region" description="Helical" evidence="1">
    <location>
        <begin position="112"/>
        <end position="139"/>
    </location>
</feature>
<dbReference type="OrthoDB" id="9795813at2"/>
<protein>
    <submittedName>
        <fullName evidence="2">Thiamine biosynthesis protein ThiT</fullName>
    </submittedName>
</protein>
<dbReference type="eggNOG" id="COG3859">
    <property type="taxonomic scope" value="Bacteria"/>
</dbReference>
<comment type="caution">
    <text evidence="2">The sequence shown here is derived from an EMBL/GenBank/DDBJ whole genome shotgun (WGS) entry which is preliminary data.</text>
</comment>
<evidence type="ECO:0000313" key="2">
    <source>
        <dbReference type="EMBL" id="KGR78677.1"/>
    </source>
</evidence>
<dbReference type="GO" id="GO:0015234">
    <property type="term" value="F:thiamine transmembrane transporter activity"/>
    <property type="evidence" value="ECO:0007669"/>
    <property type="project" value="InterPro"/>
</dbReference>
<dbReference type="RefSeq" id="WP_036185878.1">
    <property type="nucleotide sequence ID" value="NZ_AVDA01000010.1"/>
</dbReference>
<dbReference type="NCBIfam" id="TIGR02357">
    <property type="entry name" value="ECF_ThiT_YuaJ"/>
    <property type="match status" value="1"/>
</dbReference>
<accession>A0A0A3IV19</accession>
<name>A0A0A3IV19_9BACL</name>